<evidence type="ECO:0000256" key="4">
    <source>
        <dbReference type="ARBA" id="ARBA00022989"/>
    </source>
</evidence>
<feature type="transmembrane region" description="Helical" evidence="7">
    <location>
        <begin position="86"/>
        <end position="105"/>
    </location>
</feature>
<comment type="caution">
    <text evidence="8">The sequence shown here is derived from an EMBL/GenBank/DDBJ whole genome shotgun (WGS) entry which is preliminary data.</text>
</comment>
<organism evidence="8 9">
    <name type="scientific">Roseateles rivi</name>
    <dbReference type="NCBI Taxonomy" id="3299028"/>
    <lineage>
        <taxon>Bacteria</taxon>
        <taxon>Pseudomonadati</taxon>
        <taxon>Pseudomonadota</taxon>
        <taxon>Betaproteobacteria</taxon>
        <taxon>Burkholderiales</taxon>
        <taxon>Sphaerotilaceae</taxon>
        <taxon>Roseateles</taxon>
    </lineage>
</organism>
<dbReference type="SUPFAM" id="SSF81338">
    <property type="entry name" value="Aquaporin-like"/>
    <property type="match status" value="1"/>
</dbReference>
<evidence type="ECO:0000256" key="1">
    <source>
        <dbReference type="ARBA" id="ARBA00004141"/>
    </source>
</evidence>
<comment type="subcellular location">
    <subcellularLocation>
        <location evidence="1">Membrane</location>
        <topology evidence="1">Multi-pass membrane protein</topology>
    </subcellularLocation>
</comment>
<gene>
    <name evidence="8" type="ORF">ACG0Z6_00855</name>
</gene>
<evidence type="ECO:0000256" key="6">
    <source>
        <dbReference type="RuleBase" id="RU000477"/>
    </source>
</evidence>
<dbReference type="Pfam" id="PF00230">
    <property type="entry name" value="MIP"/>
    <property type="match status" value="1"/>
</dbReference>
<dbReference type="Proteomes" id="UP001606099">
    <property type="component" value="Unassembled WGS sequence"/>
</dbReference>
<evidence type="ECO:0000313" key="9">
    <source>
        <dbReference type="Proteomes" id="UP001606099"/>
    </source>
</evidence>
<feature type="transmembrane region" description="Helical" evidence="7">
    <location>
        <begin position="42"/>
        <end position="65"/>
    </location>
</feature>
<reference evidence="8 9" key="1">
    <citation type="submission" date="2024-08" db="EMBL/GenBank/DDBJ databases">
        <authorList>
            <person name="Lu H."/>
        </authorList>
    </citation>
    <scope>NUCLEOTIDE SEQUENCE [LARGE SCALE GENOMIC DNA]</scope>
    <source>
        <strain evidence="8 9">BYS180W</strain>
    </source>
</reference>
<dbReference type="Gene3D" id="1.20.1080.10">
    <property type="entry name" value="Glycerol uptake facilitator protein"/>
    <property type="match status" value="1"/>
</dbReference>
<feature type="transmembrane region" description="Helical" evidence="7">
    <location>
        <begin position="125"/>
        <end position="142"/>
    </location>
</feature>
<feature type="transmembrane region" description="Helical" evidence="7">
    <location>
        <begin position="9"/>
        <end position="30"/>
    </location>
</feature>
<dbReference type="PRINTS" id="PR00783">
    <property type="entry name" value="MINTRINSICP"/>
</dbReference>
<keyword evidence="3 6" id="KW-0812">Transmembrane</keyword>
<name>A0ABW7FR13_9BURK</name>
<dbReference type="PANTHER" id="PTHR45724:SF13">
    <property type="entry name" value="AQUAPORIN NIP1-1-RELATED"/>
    <property type="match status" value="1"/>
</dbReference>
<evidence type="ECO:0000256" key="7">
    <source>
        <dbReference type="SAM" id="Phobius"/>
    </source>
</evidence>
<keyword evidence="5 7" id="KW-0472">Membrane</keyword>
<keyword evidence="2 6" id="KW-0813">Transport</keyword>
<accession>A0ABW7FR13</accession>
<evidence type="ECO:0000256" key="2">
    <source>
        <dbReference type="ARBA" id="ARBA00022448"/>
    </source>
</evidence>
<dbReference type="RefSeq" id="WP_394457908.1">
    <property type="nucleotide sequence ID" value="NZ_JBIGHZ010000001.1"/>
</dbReference>
<sequence>MTAGTPQKLLAEGLGTALLLAVVIGSGLMAERLSGGNVAVALLANTLATVCGLFILIEVFGPISGAHFNPAVSLVMAARGELPKGLLAPYVVMQLLGAMLGAWLAHAMFDMSILQFSTKLRTGTGQWIAEGVATFGLLLVILRASAGRASAMVAAYIGAAYWFTASTSFANPAAVFGRMFSDSFAGIAPVSAPGFVIAQLLGAGLAVTVHHWLSPSTARVKAAGSDAQNSQKARHV</sequence>
<dbReference type="InterPro" id="IPR023271">
    <property type="entry name" value="Aquaporin-like"/>
</dbReference>
<evidence type="ECO:0000313" key="8">
    <source>
        <dbReference type="EMBL" id="MFG6446784.1"/>
    </source>
</evidence>
<evidence type="ECO:0000256" key="5">
    <source>
        <dbReference type="ARBA" id="ARBA00023136"/>
    </source>
</evidence>
<evidence type="ECO:0000256" key="3">
    <source>
        <dbReference type="ARBA" id="ARBA00022692"/>
    </source>
</evidence>
<keyword evidence="4 7" id="KW-1133">Transmembrane helix</keyword>
<dbReference type="InterPro" id="IPR000425">
    <property type="entry name" value="MIP"/>
</dbReference>
<feature type="transmembrane region" description="Helical" evidence="7">
    <location>
        <begin position="190"/>
        <end position="213"/>
    </location>
</feature>
<feature type="transmembrane region" description="Helical" evidence="7">
    <location>
        <begin position="149"/>
        <end position="170"/>
    </location>
</feature>
<dbReference type="InterPro" id="IPR034294">
    <property type="entry name" value="Aquaporin_transptr"/>
</dbReference>
<protein>
    <submittedName>
        <fullName evidence="8">Aquaporin</fullName>
    </submittedName>
</protein>
<dbReference type="EMBL" id="JBIGHZ010000001">
    <property type="protein sequence ID" value="MFG6446784.1"/>
    <property type="molecule type" value="Genomic_DNA"/>
</dbReference>
<keyword evidence="9" id="KW-1185">Reference proteome</keyword>
<comment type="similarity">
    <text evidence="6">Belongs to the MIP/aquaporin (TC 1.A.8) family.</text>
</comment>
<proteinExistence type="inferred from homology"/>
<dbReference type="PANTHER" id="PTHR45724">
    <property type="entry name" value="AQUAPORIN NIP2-1"/>
    <property type="match status" value="1"/>
</dbReference>